<name>A0A173W209_PARDI</name>
<organism evidence="1 4">
    <name type="scientific">Parabacteroides distasonis</name>
    <dbReference type="NCBI Taxonomy" id="823"/>
    <lineage>
        <taxon>Bacteria</taxon>
        <taxon>Pseudomonadati</taxon>
        <taxon>Bacteroidota</taxon>
        <taxon>Bacteroidia</taxon>
        <taxon>Bacteroidales</taxon>
        <taxon>Tannerellaceae</taxon>
        <taxon>Parabacteroides</taxon>
    </lineage>
</organism>
<dbReference type="GeneID" id="93524314"/>
<dbReference type="EMBL" id="CYXP01000011">
    <property type="protein sequence ID" value="CUN32268.1"/>
    <property type="molecule type" value="Genomic_DNA"/>
</dbReference>
<evidence type="ECO:0000313" key="5">
    <source>
        <dbReference type="Proteomes" id="UP000284660"/>
    </source>
</evidence>
<dbReference type="Proteomes" id="UP000095591">
    <property type="component" value="Unassembled WGS sequence"/>
</dbReference>
<dbReference type="InterPro" id="IPR029044">
    <property type="entry name" value="Nucleotide-diphossugar_trans"/>
</dbReference>
<dbReference type="SUPFAM" id="SSF53448">
    <property type="entry name" value="Nucleotide-diphospho-sugar transferases"/>
    <property type="match status" value="1"/>
</dbReference>
<evidence type="ECO:0000313" key="1">
    <source>
        <dbReference type="EMBL" id="CUN32268.1"/>
    </source>
</evidence>
<keyword evidence="2" id="KW-0808">Transferase</keyword>
<keyword evidence="2" id="KW-0328">Glycosyltransferase</keyword>
<dbReference type="EMBL" id="QSJN01000006">
    <property type="protein sequence ID" value="RHD74577.1"/>
    <property type="molecule type" value="Genomic_DNA"/>
</dbReference>
<evidence type="ECO:0000313" key="4">
    <source>
        <dbReference type="Proteomes" id="UP000095591"/>
    </source>
</evidence>
<dbReference type="Proteomes" id="UP001211522">
    <property type="component" value="Unassembled WGS sequence"/>
</dbReference>
<evidence type="ECO:0000313" key="3">
    <source>
        <dbReference type="EMBL" id="RHD74577.1"/>
    </source>
</evidence>
<proteinExistence type="predicted"/>
<sequence length="268" mass="31507">MRIDLTDTTFIIPVRIDSMIRLENLLMSVDSIVRYFRTRILILEASSYQNEIIPSLIKDDTVKYTFLVDKDPVFYKTKYLNILAKQVDTPLVCIWDADVILDHLQILDAVKQLRTRTSDVAYPYDGNFLDTSDILREHYWLHRDLDFLKKNQAKMNSLYTVEGVIGAVGGAVFAQTEKYLQAGMENEDFYGWGLEDGERHYRWLSFGYRIYRSEGCLFHLSHPRDQNGMFRSRIHSEKAMHDMNEVVNYSKEELREKFNLGFKIENCI</sequence>
<reference evidence="3 5" key="2">
    <citation type="submission" date="2018-08" db="EMBL/GenBank/DDBJ databases">
        <title>A genome reference for cultivated species of the human gut microbiota.</title>
        <authorList>
            <person name="Zou Y."/>
            <person name="Xue W."/>
            <person name="Luo G."/>
        </authorList>
    </citation>
    <scope>NUCLEOTIDE SEQUENCE [LARGE SCALE GENOMIC DNA]</scope>
    <source>
        <strain evidence="3 5">AM30-4</strain>
    </source>
</reference>
<dbReference type="EMBL" id="JAQMPX010000117">
    <property type="protein sequence ID" value="MDB9140014.1"/>
    <property type="molecule type" value="Genomic_DNA"/>
</dbReference>
<gene>
    <name evidence="3" type="ORF">DW782_12035</name>
    <name evidence="1" type="ORF">ERS852429_03976</name>
    <name evidence="2" type="ORF">PN612_16110</name>
</gene>
<dbReference type="RefSeq" id="WP_022192870.1">
    <property type="nucleotide sequence ID" value="NZ_CP042285.1"/>
</dbReference>
<reference evidence="2" key="3">
    <citation type="submission" date="2023-01" db="EMBL/GenBank/DDBJ databases">
        <title>Human gut microbiome strain richness.</title>
        <authorList>
            <person name="Chen-Liaw A."/>
        </authorList>
    </citation>
    <scope>NUCLEOTIDE SEQUENCE</scope>
    <source>
        <strain evidence="2">D35st1_E5_D35t1_190705</strain>
    </source>
</reference>
<dbReference type="AlphaFoldDB" id="A0A173W209"/>
<reference evidence="1 4" key="1">
    <citation type="submission" date="2015-09" db="EMBL/GenBank/DDBJ databases">
        <authorList>
            <consortium name="Pathogen Informatics"/>
        </authorList>
    </citation>
    <scope>NUCLEOTIDE SEQUENCE [LARGE SCALE GENOMIC DNA]</scope>
    <source>
        <strain evidence="1 4">2789STDY5608872</strain>
    </source>
</reference>
<protein>
    <submittedName>
        <fullName evidence="2">Galactosyltransferase-related protein</fullName>
    </submittedName>
</protein>
<evidence type="ECO:0000313" key="2">
    <source>
        <dbReference type="EMBL" id="MDB9140014.1"/>
    </source>
</evidence>
<dbReference type="Gene3D" id="3.90.550.10">
    <property type="entry name" value="Spore Coat Polysaccharide Biosynthesis Protein SpsA, Chain A"/>
    <property type="match status" value="1"/>
</dbReference>
<dbReference type="Proteomes" id="UP000284660">
    <property type="component" value="Unassembled WGS sequence"/>
</dbReference>
<accession>A0A173W209</accession>
<dbReference type="GO" id="GO:0016757">
    <property type="term" value="F:glycosyltransferase activity"/>
    <property type="evidence" value="ECO:0007669"/>
    <property type="project" value="UniProtKB-KW"/>
</dbReference>